<name>A0A8X7YDI7_POPTO</name>
<proteinExistence type="predicted"/>
<accession>A0A8X7YDI7</accession>
<evidence type="ECO:0000313" key="1">
    <source>
        <dbReference type="EMBL" id="KAG6748934.1"/>
    </source>
</evidence>
<protein>
    <submittedName>
        <fullName evidence="1">Uncharacterized protein</fullName>
    </submittedName>
</protein>
<organism evidence="1 2">
    <name type="scientific">Populus tomentosa</name>
    <name type="common">Chinese white poplar</name>
    <dbReference type="NCBI Taxonomy" id="118781"/>
    <lineage>
        <taxon>Eukaryota</taxon>
        <taxon>Viridiplantae</taxon>
        <taxon>Streptophyta</taxon>
        <taxon>Embryophyta</taxon>
        <taxon>Tracheophyta</taxon>
        <taxon>Spermatophyta</taxon>
        <taxon>Magnoliopsida</taxon>
        <taxon>eudicotyledons</taxon>
        <taxon>Gunneridae</taxon>
        <taxon>Pentapetalae</taxon>
        <taxon>rosids</taxon>
        <taxon>fabids</taxon>
        <taxon>Malpighiales</taxon>
        <taxon>Salicaceae</taxon>
        <taxon>Saliceae</taxon>
        <taxon>Populus</taxon>
    </lineage>
</organism>
<comment type="caution">
    <text evidence="1">The sequence shown here is derived from an EMBL/GenBank/DDBJ whole genome shotgun (WGS) entry which is preliminary data.</text>
</comment>
<evidence type="ECO:0000313" key="2">
    <source>
        <dbReference type="Proteomes" id="UP000886885"/>
    </source>
</evidence>
<gene>
    <name evidence="1" type="ORF">POTOM_048875</name>
</gene>
<dbReference type="Proteomes" id="UP000886885">
    <property type="component" value="Chromosome 14D"/>
</dbReference>
<sequence>MDFCRNVTVSGECHHQQEHVLASPPPCSKLAAAAASKSPLDDPFSAQNTVVSGEYHHQQEHVLASPPPCSKLTAAAASNSPLDDPFSAQNTLPFLFSFSFYMFLALSGYNLLDGELVLTCYKLLPGPFCRTRKLALNDGDEMLALLERESNKFSNDIL</sequence>
<keyword evidence="2" id="KW-1185">Reference proteome</keyword>
<reference evidence="1" key="1">
    <citation type="journal article" date="2020" name="bioRxiv">
        <title>Hybrid origin of Populus tomentosa Carr. identified through genome sequencing and phylogenomic analysis.</title>
        <authorList>
            <person name="An X."/>
            <person name="Gao K."/>
            <person name="Chen Z."/>
            <person name="Li J."/>
            <person name="Yang X."/>
            <person name="Yang X."/>
            <person name="Zhou J."/>
            <person name="Guo T."/>
            <person name="Zhao T."/>
            <person name="Huang S."/>
            <person name="Miao D."/>
            <person name="Khan W.U."/>
            <person name="Rao P."/>
            <person name="Ye M."/>
            <person name="Lei B."/>
            <person name="Liao W."/>
            <person name="Wang J."/>
            <person name="Ji L."/>
            <person name="Li Y."/>
            <person name="Guo B."/>
            <person name="Mustafa N.S."/>
            <person name="Li S."/>
            <person name="Yun Q."/>
            <person name="Keller S.R."/>
            <person name="Mao J."/>
            <person name="Zhang R."/>
            <person name="Strauss S.H."/>
        </authorList>
    </citation>
    <scope>NUCLEOTIDE SEQUENCE</scope>
    <source>
        <strain evidence="1">GM15</strain>
        <tissue evidence="1">Leaf</tissue>
    </source>
</reference>
<dbReference type="EMBL" id="JAAWWB010000028">
    <property type="protein sequence ID" value="KAG6748934.1"/>
    <property type="molecule type" value="Genomic_DNA"/>
</dbReference>
<dbReference type="AlphaFoldDB" id="A0A8X7YDI7"/>